<proteinExistence type="predicted"/>
<dbReference type="InterPro" id="IPR036388">
    <property type="entry name" value="WH-like_DNA-bd_sf"/>
</dbReference>
<dbReference type="SUPFAM" id="SSF46785">
    <property type="entry name" value="Winged helix' DNA-binding domain"/>
    <property type="match status" value="1"/>
</dbReference>
<dbReference type="InterPro" id="IPR036390">
    <property type="entry name" value="WH_DNA-bd_sf"/>
</dbReference>
<feature type="domain" description="Transcription regulator PadR N-terminal" evidence="1">
    <location>
        <begin position="18"/>
        <end position="94"/>
    </location>
</feature>
<sequence>MLAGIRGNQVRGHLETMLLSVLEQGDAHGFEIVKRLEARGCGLLKLKEGSVYPVLYRLERQGLVQATWEPDDNERRGPRRRIYQLTEKGTQVLAAGRQEWKNFVNVVGPILMGAAT</sequence>
<dbReference type="Proteomes" id="UP000199518">
    <property type="component" value="Unassembled WGS sequence"/>
</dbReference>
<gene>
    <name evidence="2" type="ORF">SAMN05421753_111118</name>
</gene>
<dbReference type="EMBL" id="FOQD01000011">
    <property type="protein sequence ID" value="SFI67493.1"/>
    <property type="molecule type" value="Genomic_DNA"/>
</dbReference>
<evidence type="ECO:0000259" key="1">
    <source>
        <dbReference type="Pfam" id="PF03551"/>
    </source>
</evidence>
<dbReference type="InterPro" id="IPR005149">
    <property type="entry name" value="Tscrpt_reg_PadR_N"/>
</dbReference>
<dbReference type="PANTHER" id="PTHR33169:SF14">
    <property type="entry name" value="TRANSCRIPTIONAL REGULATOR RV3488"/>
    <property type="match status" value="1"/>
</dbReference>
<organism evidence="2 3">
    <name type="scientific">Planctomicrobium piriforme</name>
    <dbReference type="NCBI Taxonomy" id="1576369"/>
    <lineage>
        <taxon>Bacteria</taxon>
        <taxon>Pseudomonadati</taxon>
        <taxon>Planctomycetota</taxon>
        <taxon>Planctomycetia</taxon>
        <taxon>Planctomycetales</taxon>
        <taxon>Planctomycetaceae</taxon>
        <taxon>Planctomicrobium</taxon>
    </lineage>
</organism>
<dbReference type="Pfam" id="PF03551">
    <property type="entry name" value="PadR"/>
    <property type="match status" value="1"/>
</dbReference>
<evidence type="ECO:0000313" key="3">
    <source>
        <dbReference type="Proteomes" id="UP000199518"/>
    </source>
</evidence>
<evidence type="ECO:0000313" key="2">
    <source>
        <dbReference type="EMBL" id="SFI67493.1"/>
    </source>
</evidence>
<dbReference type="Gene3D" id="1.10.10.10">
    <property type="entry name" value="Winged helix-like DNA-binding domain superfamily/Winged helix DNA-binding domain"/>
    <property type="match status" value="1"/>
</dbReference>
<reference evidence="3" key="1">
    <citation type="submission" date="2016-10" db="EMBL/GenBank/DDBJ databases">
        <authorList>
            <person name="Varghese N."/>
            <person name="Submissions S."/>
        </authorList>
    </citation>
    <scope>NUCLEOTIDE SEQUENCE [LARGE SCALE GENOMIC DNA]</scope>
    <source>
        <strain evidence="3">DSM 26348</strain>
    </source>
</reference>
<dbReference type="PANTHER" id="PTHR33169">
    <property type="entry name" value="PADR-FAMILY TRANSCRIPTIONAL REGULATOR"/>
    <property type="match status" value="1"/>
</dbReference>
<dbReference type="RefSeq" id="WP_245764623.1">
    <property type="nucleotide sequence ID" value="NZ_FOQD01000011.1"/>
</dbReference>
<dbReference type="InterPro" id="IPR052509">
    <property type="entry name" value="Metal_resp_DNA-bind_regulator"/>
</dbReference>
<dbReference type="STRING" id="1576369.SAMN05421753_111118"/>
<keyword evidence="3" id="KW-1185">Reference proteome</keyword>
<accession>A0A1I3K4S9</accession>
<protein>
    <submittedName>
        <fullName evidence="2">Transcriptional regulator PadR-like family protein</fullName>
    </submittedName>
</protein>
<name>A0A1I3K4S9_9PLAN</name>
<dbReference type="AlphaFoldDB" id="A0A1I3K4S9"/>